<dbReference type="GO" id="GO:0016042">
    <property type="term" value="P:lipid catabolic process"/>
    <property type="evidence" value="ECO:0007669"/>
    <property type="project" value="InterPro"/>
</dbReference>
<dbReference type="PANTHER" id="PTHR34853">
    <property type="match status" value="1"/>
</dbReference>
<accession>E2S9B4</accession>
<dbReference type="Proteomes" id="UP000003111">
    <property type="component" value="Unassembled WGS sequence"/>
</dbReference>
<dbReference type="RefSeq" id="WP_007077576.1">
    <property type="nucleotide sequence ID" value="NZ_CM001024.1"/>
</dbReference>
<keyword evidence="1" id="KW-0732">Signal</keyword>
<dbReference type="STRING" id="585531.HMPREF0063_10554"/>
<gene>
    <name evidence="2" type="ORF">HMPREF0063_10554</name>
</gene>
<keyword evidence="3" id="KW-1185">Reference proteome</keyword>
<sequence>MRRLRAGLLSVVLVVGLMGAAPSATAKTDWFPQPSAAEIADAEPGEVFKTRTVFYRLAGIPLPLRTVQLMFRTTDQQGRPSAGVTSVVQPLLALGPRRAVSYQSFYDSLNPADQPSRVIAGNQRFPGGAIVNVETLLIAPLLLQGFTVIIPDTQGQTANFAAGREYGAVTLDSIRASLATAATGLSARTKVGMIGYSGGSIATGWAAQLQPDYAPELSGNLVGAAEGGVLVAPAHNLRYIEGSTIWAGVAPMAVAGIGRAFDVDFEPYLNERGSTLLQDIQDDSIAEVLGAYPGLTWADLVKPEFVNPNSIPEFVTSVNAVNRGAADSPGIPMFIGQAANGILEGTPAGPAGIGPGDGVMIAGDVRTLARQFCEDGTTVQYRQYDLLSHFTAVAVWLPEALAWLTTRFTSIPAPDNCASIAPGNPLDLEVLAR</sequence>
<dbReference type="OrthoDB" id="9798122at2"/>
<dbReference type="EMBL" id="ACLF03000003">
    <property type="protein sequence ID" value="EFQ83838.1"/>
    <property type="molecule type" value="Genomic_DNA"/>
</dbReference>
<protein>
    <submittedName>
        <fullName evidence="2">Secretory lipase</fullName>
    </submittedName>
</protein>
<dbReference type="Gene3D" id="3.40.50.1820">
    <property type="entry name" value="alpha/beta hydrolase"/>
    <property type="match status" value="1"/>
</dbReference>
<feature type="signal peptide" evidence="1">
    <location>
        <begin position="1"/>
        <end position="26"/>
    </location>
</feature>
<dbReference type="eggNOG" id="COG1073">
    <property type="taxonomic scope" value="Bacteria"/>
</dbReference>
<comment type="caution">
    <text evidence="2">The sequence shown here is derived from an EMBL/GenBank/DDBJ whole genome shotgun (WGS) entry which is preliminary data.</text>
</comment>
<dbReference type="PANTHER" id="PTHR34853:SF1">
    <property type="entry name" value="LIPASE 5"/>
    <property type="match status" value="1"/>
</dbReference>
<dbReference type="Pfam" id="PF03583">
    <property type="entry name" value="LIP"/>
    <property type="match status" value="1"/>
</dbReference>
<dbReference type="SUPFAM" id="SSF53474">
    <property type="entry name" value="alpha/beta-Hydrolases"/>
    <property type="match status" value="1"/>
</dbReference>
<dbReference type="Gene3D" id="1.10.260.130">
    <property type="match status" value="1"/>
</dbReference>
<proteinExistence type="predicted"/>
<name>E2S9B4_9ACTN</name>
<dbReference type="ESTHER" id="9acto-e2s9b4">
    <property type="family name" value="Fungal-Bact_LIP"/>
</dbReference>
<dbReference type="HOGENOM" id="CLU_029538_5_0_11"/>
<dbReference type="InterPro" id="IPR029058">
    <property type="entry name" value="AB_hydrolase_fold"/>
</dbReference>
<reference evidence="2" key="1">
    <citation type="submission" date="2010-08" db="EMBL/GenBank/DDBJ databases">
        <authorList>
            <person name="Muzny D."/>
            <person name="Qin X."/>
            <person name="Buhay C."/>
            <person name="Dugan-Rocha S."/>
            <person name="Ding Y."/>
            <person name="Chen G."/>
            <person name="Hawes A."/>
            <person name="Holder M."/>
            <person name="Jhangiani S."/>
            <person name="Johnson A."/>
            <person name="Khan Z."/>
            <person name="Li Z."/>
            <person name="Liu W."/>
            <person name="Liu X."/>
            <person name="Perez L."/>
            <person name="Shen H."/>
            <person name="Wang Q."/>
            <person name="Watt J."/>
            <person name="Xi L."/>
            <person name="Xin Y."/>
            <person name="Zhou J."/>
            <person name="Deng J."/>
            <person name="Jiang H."/>
            <person name="Liu Y."/>
            <person name="Qu J."/>
            <person name="Song X.-Z."/>
            <person name="Zhang L."/>
            <person name="Villasana D."/>
            <person name="Johnson A."/>
            <person name="Liu J."/>
            <person name="Liyanage D."/>
            <person name="Lorensuhewa L."/>
            <person name="Robinson T."/>
            <person name="Song A."/>
            <person name="Song B.-B."/>
            <person name="Dinh H."/>
            <person name="Thornton R."/>
            <person name="Coyle M."/>
            <person name="Francisco L."/>
            <person name="Jackson L."/>
            <person name="Javaid M."/>
            <person name="Korchina V."/>
            <person name="Kovar C."/>
            <person name="Mata R."/>
            <person name="Mathew T."/>
            <person name="Ngo R."/>
            <person name="Nguyen L."/>
            <person name="Nguyen N."/>
            <person name="Okwuonu G."/>
            <person name="Ongeri F."/>
            <person name="Pham C."/>
            <person name="Simmons D."/>
            <person name="Wilczek-Boney K."/>
            <person name="Hale W."/>
            <person name="Jakkamsetti A."/>
            <person name="Pham P."/>
            <person name="Ruth R."/>
            <person name="San Lucas F."/>
            <person name="Warren J."/>
            <person name="Zhang J."/>
            <person name="Zhao Z."/>
            <person name="Zhou C."/>
            <person name="Zhu D."/>
            <person name="Lee S."/>
            <person name="Bess C."/>
            <person name="Blankenburg K."/>
            <person name="Forbes L."/>
            <person name="Fu Q."/>
            <person name="Gubbala S."/>
            <person name="Hirani K."/>
            <person name="Jayaseelan J.C."/>
            <person name="Lara F."/>
            <person name="Munidasa M."/>
            <person name="Palculict T."/>
            <person name="Patil S."/>
            <person name="Pu L.-L."/>
            <person name="Saada N."/>
            <person name="Tang L."/>
            <person name="Weissenberger G."/>
            <person name="Zhu Y."/>
            <person name="Hemphill L."/>
            <person name="Shang Y."/>
            <person name="Youmans B."/>
            <person name="Ayvaz T."/>
            <person name="Ross M."/>
            <person name="Santibanez J."/>
            <person name="Aqrawi P."/>
            <person name="Gross S."/>
            <person name="Joshi V."/>
            <person name="Fowler G."/>
            <person name="Nazareth L."/>
            <person name="Reid J."/>
            <person name="Worley K."/>
            <person name="Petrosino J."/>
            <person name="Highlander S."/>
            <person name="Gibbs R."/>
        </authorList>
    </citation>
    <scope>NUCLEOTIDE SEQUENCE [LARGE SCALE GENOMIC DNA]</scope>
    <source>
        <strain evidence="2">DSM 15272</strain>
    </source>
</reference>
<dbReference type="AlphaFoldDB" id="E2S9B4"/>
<evidence type="ECO:0000313" key="3">
    <source>
        <dbReference type="Proteomes" id="UP000003111"/>
    </source>
</evidence>
<feature type="chain" id="PRO_5003164379" evidence="1">
    <location>
        <begin position="27"/>
        <end position="433"/>
    </location>
</feature>
<evidence type="ECO:0000313" key="2">
    <source>
        <dbReference type="EMBL" id="EFQ83838.1"/>
    </source>
</evidence>
<organism evidence="2 3">
    <name type="scientific">Aeromicrobium marinum DSM 15272</name>
    <dbReference type="NCBI Taxonomy" id="585531"/>
    <lineage>
        <taxon>Bacteria</taxon>
        <taxon>Bacillati</taxon>
        <taxon>Actinomycetota</taxon>
        <taxon>Actinomycetes</taxon>
        <taxon>Propionibacteriales</taxon>
        <taxon>Nocardioidaceae</taxon>
        <taxon>Aeromicrobium</taxon>
    </lineage>
</organism>
<evidence type="ECO:0000256" key="1">
    <source>
        <dbReference type="SAM" id="SignalP"/>
    </source>
</evidence>
<dbReference type="InterPro" id="IPR005152">
    <property type="entry name" value="Lipase_secreted"/>
</dbReference>
<dbReference type="PIRSF" id="PIRSF029171">
    <property type="entry name" value="Esterase_LipA"/>
    <property type="match status" value="1"/>
</dbReference>
<dbReference type="GO" id="GO:0004806">
    <property type="term" value="F:triacylglycerol lipase activity"/>
    <property type="evidence" value="ECO:0007669"/>
    <property type="project" value="InterPro"/>
</dbReference>